<dbReference type="RefSeq" id="WP_162530389.1">
    <property type="nucleotide sequence ID" value="NZ_VWPK01000004.1"/>
</dbReference>
<protein>
    <recommendedName>
        <fullName evidence="3">Methyl-accepting chemotaxis protein</fullName>
    </recommendedName>
</protein>
<dbReference type="EMBL" id="VWPK01000004">
    <property type="protein sequence ID" value="KAA5613797.1"/>
    <property type="molecule type" value="Genomic_DNA"/>
</dbReference>
<evidence type="ECO:0008006" key="3">
    <source>
        <dbReference type="Google" id="ProtNLM"/>
    </source>
</evidence>
<organism evidence="1 2">
    <name type="scientific">Rhodovastum atsumiense</name>
    <dbReference type="NCBI Taxonomy" id="504468"/>
    <lineage>
        <taxon>Bacteria</taxon>
        <taxon>Pseudomonadati</taxon>
        <taxon>Pseudomonadota</taxon>
        <taxon>Alphaproteobacteria</taxon>
        <taxon>Acetobacterales</taxon>
        <taxon>Acetobacteraceae</taxon>
        <taxon>Rhodovastum</taxon>
    </lineage>
</organism>
<gene>
    <name evidence="1" type="ORF">F1189_03200</name>
</gene>
<sequence length="588" mass="62482">MTADMIETGLQDDLRALMDLLRAPGEMLEERVGRIGSQLCTAVEVLGRLTAAFEAVRLGFDRPDVAEAMADLTRTAAHIAAMAGQIPAERRHLEQLAASLEDMSGRITRMRTTVKVIEVLVVNARIAAAYIHNQQVELSVFTGEVSELAGTTRQTVENFATGHRRLTTLVRQAHEGHTRFERENLQRLHQVAERLGTAVTAVDTRRANMATAAGDITVRSRRIGEQVGTAVMALQIGDRTRQRVDHLVEAIGFLVDPAGGEGTAAANWQAGLTPEEQGMVAASICRLQQAQLRSTVDDFDAELRRVIGALERLAVDVVDLVRSSTGLYASGDAGEDAFLQQLGTEITHAEQLMRLCGSSRAEFDAVATEAAGVLKELLGQAGAVELIETDMRLAGLNTVLICGRLGTDGQALKVIAEELNGAAGETVRQAQDVITGIRSVQGEAAAVGQVATAQNATTLAELDQRMGEALRILEGVCSELGAALGMLREDGGRLTALLQETTGGIDIHTEFRRAMEAAAEQLGRVGAVPAVLPAKAAAASERLLGVIRDRYSMASEREIHDPLSGQTAPAMAAAGGATAAAEIDDLLF</sequence>
<comment type="caution">
    <text evidence="1">The sequence shown here is derived from an EMBL/GenBank/DDBJ whole genome shotgun (WGS) entry which is preliminary data.</text>
</comment>
<accession>A0A5M6J144</accession>
<dbReference type="Proteomes" id="UP000325255">
    <property type="component" value="Unassembled WGS sequence"/>
</dbReference>
<keyword evidence="2" id="KW-1185">Reference proteome</keyword>
<name>A0A5M6J144_9PROT</name>
<evidence type="ECO:0000313" key="2">
    <source>
        <dbReference type="Proteomes" id="UP000325255"/>
    </source>
</evidence>
<dbReference type="AlphaFoldDB" id="A0A5M6J144"/>
<reference evidence="1 2" key="1">
    <citation type="submission" date="2019-09" db="EMBL/GenBank/DDBJ databases">
        <title>Genome sequence of Rhodovastum atsumiense, a diverse member of the Acetobacteraceae family of non-sulfur purple photosynthetic bacteria.</title>
        <authorList>
            <person name="Meyer T."/>
            <person name="Kyndt J."/>
        </authorList>
    </citation>
    <scope>NUCLEOTIDE SEQUENCE [LARGE SCALE GENOMIC DNA]</scope>
    <source>
        <strain evidence="1 2">DSM 21279</strain>
    </source>
</reference>
<proteinExistence type="predicted"/>
<evidence type="ECO:0000313" key="1">
    <source>
        <dbReference type="EMBL" id="KAA5613797.1"/>
    </source>
</evidence>